<dbReference type="AlphaFoldDB" id="A0A1Y2I7H7"/>
<feature type="compositionally biased region" description="Low complexity" evidence="1">
    <location>
        <begin position="88"/>
        <end position="104"/>
    </location>
</feature>
<feature type="compositionally biased region" description="Polar residues" evidence="1">
    <location>
        <begin position="73"/>
        <end position="87"/>
    </location>
</feature>
<sequence length="457" mass="48777">MTVPAPGSFEITPELLQAAAALIQARQQHGPDLTPAQIASVFQAQQEPQQSRTELNLDERPCSTHPDAITIASTATSRSLTPARTSQANDAPAPNTPATSTGAAHKSLDDFANQVPLELTQYHLPGPSPFSTLSSSPSAPNENFGHHAAYAETAHGTSPSSTKSLSAAQRRAYKGAGVLQVAKAARFVFDPHNNVRDRFNAVVLHSPQLRQLGLSITLLDSWIDNDGLSNLKATASSAVHTRLLANADALVHFNQVVAPVMGKHVNPLHNMVLNNICFRRDLSATAKDTSDDGQDGDSAESSDQGADRPLVTDEPDHVDEDMPDSKLEVSPLFFALVRDVICIGGKPLANTIAELVHIAETGKLPGKNFDSTRITARWDRVVATLLTVCLHPLASKAKGSGFQAIAFTDLHKFNCRNTYEAVCAFLAALSDVKRDMLRLGLEMAVSSPKVGASSVRG</sequence>
<protein>
    <submittedName>
        <fullName evidence="2">Uncharacterized protein</fullName>
    </submittedName>
</protein>
<name>A0A1Y2I7H7_9FUNG</name>
<gene>
    <name evidence="2" type="ORF">BCR44DRAFT_43883</name>
</gene>
<accession>A0A1Y2I7H7</accession>
<feature type="compositionally biased region" description="Acidic residues" evidence="1">
    <location>
        <begin position="291"/>
        <end position="300"/>
    </location>
</feature>
<evidence type="ECO:0000256" key="1">
    <source>
        <dbReference type="SAM" id="MobiDB-lite"/>
    </source>
</evidence>
<comment type="caution">
    <text evidence="2">The sequence shown here is derived from an EMBL/GenBank/DDBJ whole genome shotgun (WGS) entry which is preliminary data.</text>
</comment>
<feature type="region of interest" description="Disordered" evidence="1">
    <location>
        <begin position="43"/>
        <end position="62"/>
    </location>
</feature>
<feature type="compositionally biased region" description="Polar residues" evidence="1">
    <location>
        <begin position="43"/>
        <end position="54"/>
    </location>
</feature>
<dbReference type="EMBL" id="MCFL01000001">
    <property type="protein sequence ID" value="ORZ41462.1"/>
    <property type="molecule type" value="Genomic_DNA"/>
</dbReference>
<organism evidence="2 3">
    <name type="scientific">Catenaria anguillulae PL171</name>
    <dbReference type="NCBI Taxonomy" id="765915"/>
    <lineage>
        <taxon>Eukaryota</taxon>
        <taxon>Fungi</taxon>
        <taxon>Fungi incertae sedis</taxon>
        <taxon>Blastocladiomycota</taxon>
        <taxon>Blastocladiomycetes</taxon>
        <taxon>Blastocladiales</taxon>
        <taxon>Catenariaceae</taxon>
        <taxon>Catenaria</taxon>
    </lineage>
</organism>
<dbReference type="Proteomes" id="UP000193411">
    <property type="component" value="Unassembled WGS sequence"/>
</dbReference>
<reference evidence="2 3" key="1">
    <citation type="submission" date="2016-07" db="EMBL/GenBank/DDBJ databases">
        <title>Pervasive Adenine N6-methylation of Active Genes in Fungi.</title>
        <authorList>
            <consortium name="DOE Joint Genome Institute"/>
            <person name="Mondo S.J."/>
            <person name="Dannebaum R.O."/>
            <person name="Kuo R.C."/>
            <person name="Labutti K."/>
            <person name="Haridas S."/>
            <person name="Kuo A."/>
            <person name="Salamov A."/>
            <person name="Ahrendt S.R."/>
            <person name="Lipzen A."/>
            <person name="Sullivan W."/>
            <person name="Andreopoulos W.B."/>
            <person name="Clum A."/>
            <person name="Lindquist E."/>
            <person name="Daum C."/>
            <person name="Ramamoorthy G.K."/>
            <person name="Gryganskyi A."/>
            <person name="Culley D."/>
            <person name="Magnuson J.K."/>
            <person name="James T.Y."/>
            <person name="O'Malley M.A."/>
            <person name="Stajich J.E."/>
            <person name="Spatafora J.W."/>
            <person name="Visel A."/>
            <person name="Grigoriev I.V."/>
        </authorList>
    </citation>
    <scope>NUCLEOTIDE SEQUENCE [LARGE SCALE GENOMIC DNA]</scope>
    <source>
        <strain evidence="2 3">PL171</strain>
    </source>
</reference>
<evidence type="ECO:0000313" key="3">
    <source>
        <dbReference type="Proteomes" id="UP000193411"/>
    </source>
</evidence>
<feature type="region of interest" description="Disordered" evidence="1">
    <location>
        <begin position="73"/>
        <end position="104"/>
    </location>
</feature>
<evidence type="ECO:0000313" key="2">
    <source>
        <dbReference type="EMBL" id="ORZ41462.1"/>
    </source>
</evidence>
<keyword evidence="3" id="KW-1185">Reference proteome</keyword>
<proteinExistence type="predicted"/>
<feature type="region of interest" description="Disordered" evidence="1">
    <location>
        <begin position="287"/>
        <end position="324"/>
    </location>
</feature>